<feature type="compositionally biased region" description="Basic residues" evidence="6">
    <location>
        <begin position="656"/>
        <end position="668"/>
    </location>
</feature>
<dbReference type="OrthoDB" id="3972882at2759"/>
<dbReference type="PANTHER" id="PTHR47427">
    <property type="entry name" value="PROTEIN STE12"/>
    <property type="match status" value="1"/>
</dbReference>
<keyword evidence="4" id="KW-0539">Nucleus</keyword>
<feature type="region of interest" description="Disordered" evidence="6">
    <location>
        <begin position="735"/>
        <end position="756"/>
    </location>
</feature>
<keyword evidence="2" id="KW-0805">Transcription regulation</keyword>
<reference evidence="8" key="1">
    <citation type="journal article" date="2016" name="Genome Announc.">
        <title>Genome sequences of three species of Hanseniaspora isolated from spontaneous wine fermentations.</title>
        <authorList>
            <person name="Sternes P.R."/>
            <person name="Lee D."/>
            <person name="Kutyna D.R."/>
            <person name="Borneman A.R."/>
        </authorList>
    </citation>
    <scope>NUCLEOTIDE SEQUENCE [LARGE SCALE GENOMIC DNA]</scope>
    <source>
        <strain evidence="8">AWRI3579</strain>
    </source>
</reference>
<evidence type="ECO:0000313" key="8">
    <source>
        <dbReference type="Proteomes" id="UP000095728"/>
    </source>
</evidence>
<dbReference type="SMART" id="SM00424">
    <property type="entry name" value="STE"/>
    <property type="match status" value="1"/>
</dbReference>
<name>A0A1E5R1F5_9ASCO</name>
<sequence>MSNSDLSQENPRLSARLEDHTSSNESDITETDVGESLRLIEDLKYFLATAPVNWQPNQVIRRYFLGGEDGFVSCVFWNNLYYITGTDILRCCFYRMEKFGRKIVDKKKFQEGIFSDLRALKIGDDATLEPARSPFLKFLHKNSCLKTQKKQKVFYWFSVQHDKLFADALERDLKRELLGLKSTSVPVREPALSFEFNEVSRTTLYDQLTKHMEVRNMVSPVQNLSQENKFLSEEFNNALKKAVLQDTVSNDITNSNEALSGSPAGNQLSTNAVSKSPSPLLDSVPPQALSNEPNADISPAEQSNIYQEVFPVDTLSGDQQMFSAYGENVSTRKTEMRSGSGRNSIDRTCIVVVNDQDDFPLDYFPVKVEYPDKSQDVVTGPSMKKFMNPLFSSSSETSGNFDFEVMNSHSKGSQINSAQSEFNIQKDLQLSSAMAHDLYDQDLPELPKPAPPSEPLHTATSSATLKSSIDNMKNSIAQQEGSFEVQELQVLEKSKHTQDQLKNKNDQSYMDYLLSPEQPNFSSHPPPPPHAPNPYYPEHQMYYPYMPYPGTYSNHPYTSTAPFMQQPYFPYRQHDYYYGYPYSKPPNPMAYVPNQHTHSYGVPFNLNDTVGENGVPHAQSGTTGFGDVFSSPAHNNLPPPPSGPKASTTAATASSHPHHAKNRKHHTKPSFQHSQIAAANGNVPISQYGPYTPMFGRIFPGNNGSATAAMFPPYIHSNSPILTTTPVNANKSWNAYYEPSNTKPPTKPNKVVKKKK</sequence>
<keyword evidence="8" id="KW-1185">Reference proteome</keyword>
<evidence type="ECO:0000256" key="4">
    <source>
        <dbReference type="ARBA" id="ARBA00023242"/>
    </source>
</evidence>
<dbReference type="STRING" id="56408.A0A1E5R1F5"/>
<dbReference type="Proteomes" id="UP000095728">
    <property type="component" value="Unassembled WGS sequence"/>
</dbReference>
<feature type="compositionally biased region" description="Low complexity" evidence="6">
    <location>
        <begin position="644"/>
        <end position="655"/>
    </location>
</feature>
<dbReference type="InParanoid" id="A0A1E5R1F5"/>
<proteinExistence type="inferred from homology"/>
<dbReference type="GO" id="GO:1990526">
    <property type="term" value="C:Ste12p-Dig1p-Dig2p complex"/>
    <property type="evidence" value="ECO:0007669"/>
    <property type="project" value="TreeGrafter"/>
</dbReference>
<evidence type="ECO:0000256" key="1">
    <source>
        <dbReference type="ARBA" id="ARBA00004123"/>
    </source>
</evidence>
<comment type="similarity">
    <text evidence="5">Belongs to the STE12 transcription factor family.</text>
</comment>
<comment type="caution">
    <text evidence="7">The sequence shown here is derived from an EMBL/GenBank/DDBJ whole genome shotgun (WGS) entry which is preliminary data.</text>
</comment>
<evidence type="ECO:0000313" key="7">
    <source>
        <dbReference type="EMBL" id="OEJ80707.1"/>
    </source>
</evidence>
<organism evidence="7 8">
    <name type="scientific">Hanseniaspora osmophila</name>
    <dbReference type="NCBI Taxonomy" id="56408"/>
    <lineage>
        <taxon>Eukaryota</taxon>
        <taxon>Fungi</taxon>
        <taxon>Dikarya</taxon>
        <taxon>Ascomycota</taxon>
        <taxon>Saccharomycotina</taxon>
        <taxon>Saccharomycetes</taxon>
        <taxon>Saccharomycodales</taxon>
        <taxon>Saccharomycodaceae</taxon>
        <taxon>Hanseniaspora</taxon>
    </lineage>
</organism>
<evidence type="ECO:0000256" key="2">
    <source>
        <dbReference type="ARBA" id="ARBA00023015"/>
    </source>
</evidence>
<feature type="region of interest" description="Disordered" evidence="6">
    <location>
        <begin position="1"/>
        <end position="30"/>
    </location>
</feature>
<evidence type="ECO:0000256" key="3">
    <source>
        <dbReference type="ARBA" id="ARBA00023163"/>
    </source>
</evidence>
<keyword evidence="3" id="KW-0804">Transcription</keyword>
<dbReference type="AlphaFoldDB" id="A0A1E5R1F5"/>
<dbReference type="Pfam" id="PF02200">
    <property type="entry name" value="STE"/>
    <property type="match status" value="1"/>
</dbReference>
<dbReference type="FunCoup" id="A0A1E5R1F5">
    <property type="interactions" value="2299"/>
</dbReference>
<dbReference type="GO" id="GO:0003700">
    <property type="term" value="F:DNA-binding transcription factor activity"/>
    <property type="evidence" value="ECO:0007669"/>
    <property type="project" value="InterPro"/>
</dbReference>
<dbReference type="GO" id="GO:0005634">
    <property type="term" value="C:nucleus"/>
    <property type="evidence" value="ECO:0007669"/>
    <property type="project" value="UniProtKB-SubCell"/>
</dbReference>
<dbReference type="EMBL" id="LPNM01000011">
    <property type="protein sequence ID" value="OEJ80707.1"/>
    <property type="molecule type" value="Genomic_DNA"/>
</dbReference>
<feature type="region of interest" description="Disordered" evidence="6">
    <location>
        <begin position="254"/>
        <end position="298"/>
    </location>
</feature>
<dbReference type="InterPro" id="IPR052127">
    <property type="entry name" value="STE12_transcription_factor"/>
</dbReference>
<dbReference type="InterPro" id="IPR003120">
    <property type="entry name" value="Ste12"/>
</dbReference>
<feature type="compositionally biased region" description="Polar residues" evidence="6">
    <location>
        <begin position="254"/>
        <end position="277"/>
    </location>
</feature>
<gene>
    <name evidence="7" type="ORF">AWRI3579_g4097</name>
</gene>
<protein>
    <submittedName>
        <fullName evidence="7">Protein STE12</fullName>
    </submittedName>
</protein>
<comment type="subcellular location">
    <subcellularLocation>
        <location evidence="1">Nucleus</location>
    </subcellularLocation>
</comment>
<feature type="compositionally biased region" description="Polar residues" evidence="6">
    <location>
        <begin position="1"/>
        <end position="11"/>
    </location>
</feature>
<accession>A0A1E5R1F5</accession>
<evidence type="ECO:0000256" key="6">
    <source>
        <dbReference type="SAM" id="MobiDB-lite"/>
    </source>
</evidence>
<evidence type="ECO:0000256" key="5">
    <source>
        <dbReference type="ARBA" id="ARBA00024345"/>
    </source>
</evidence>
<dbReference type="GO" id="GO:2000220">
    <property type="term" value="P:regulation of pseudohyphal growth"/>
    <property type="evidence" value="ECO:0007669"/>
    <property type="project" value="TreeGrafter"/>
</dbReference>
<feature type="region of interest" description="Disordered" evidence="6">
    <location>
        <begin position="613"/>
        <end position="670"/>
    </location>
</feature>
<dbReference type="GO" id="GO:1990527">
    <property type="term" value="C:Tec1p-Ste12p-Dig1p complex"/>
    <property type="evidence" value="ECO:0007669"/>
    <property type="project" value="TreeGrafter"/>
</dbReference>
<dbReference type="PANTHER" id="PTHR47427:SF1">
    <property type="entry name" value="PROTEIN STE12"/>
    <property type="match status" value="1"/>
</dbReference>